<gene>
    <name evidence="1" type="ORF">F4553_001985</name>
</gene>
<organism evidence="1 2">
    <name type="scientific">Allocatelliglobosispora scoriae</name>
    <dbReference type="NCBI Taxonomy" id="643052"/>
    <lineage>
        <taxon>Bacteria</taxon>
        <taxon>Bacillati</taxon>
        <taxon>Actinomycetota</taxon>
        <taxon>Actinomycetes</taxon>
        <taxon>Micromonosporales</taxon>
        <taxon>Micromonosporaceae</taxon>
        <taxon>Allocatelliglobosispora</taxon>
    </lineage>
</organism>
<accession>A0A841BMV4</accession>
<name>A0A841BMV4_9ACTN</name>
<proteinExistence type="predicted"/>
<evidence type="ECO:0008006" key="3">
    <source>
        <dbReference type="Google" id="ProtNLM"/>
    </source>
</evidence>
<dbReference type="AlphaFoldDB" id="A0A841BMV4"/>
<comment type="caution">
    <text evidence="1">The sequence shown here is derived from an EMBL/GenBank/DDBJ whole genome shotgun (WGS) entry which is preliminary data.</text>
</comment>
<reference evidence="1 2" key="1">
    <citation type="submission" date="2020-08" db="EMBL/GenBank/DDBJ databases">
        <title>Sequencing the genomes of 1000 actinobacteria strains.</title>
        <authorList>
            <person name="Klenk H.-P."/>
        </authorList>
    </citation>
    <scope>NUCLEOTIDE SEQUENCE [LARGE SCALE GENOMIC DNA]</scope>
    <source>
        <strain evidence="1 2">DSM 45362</strain>
    </source>
</reference>
<sequence length="360" mass="40012">MMKITIADAIAAPPDTTLWANALLYLDLPLGGEIPTRIIRSWFERAWQSIAREFQEALALRPLPGYDLLEITEAGAIQQSRLPAGDRWVTIALFGGEWRDHEVVFSRTMTDENWAEFLTAVSDHDDGSQLVAEYLLPRDPACPEVEVGPGGQPEFAAKVHMSDTLYPMVYGNVDEDGRCDTTTVFLRVSAHPRFLFGTPERQQALCEFLRAVAHEANPAYGEINIGPTPTSLTVFSKALKEADFESSLAFDRAGSRQVLRGYSWVTVMPQELGDSLGGLAGLEQTQAFHEVVPLRNGGYWLKATERFSDYDDTAIRRVFEAVRPVLPAGRPSLLTRWADSHTREPNPDVPNLLVLDDARA</sequence>
<evidence type="ECO:0000313" key="1">
    <source>
        <dbReference type="EMBL" id="MBB5868606.1"/>
    </source>
</evidence>
<evidence type="ECO:0000313" key="2">
    <source>
        <dbReference type="Proteomes" id="UP000587527"/>
    </source>
</evidence>
<keyword evidence="2" id="KW-1185">Reference proteome</keyword>
<dbReference type="EMBL" id="JACHMN010000002">
    <property type="protein sequence ID" value="MBB5868606.1"/>
    <property type="molecule type" value="Genomic_DNA"/>
</dbReference>
<dbReference type="Proteomes" id="UP000587527">
    <property type="component" value="Unassembled WGS sequence"/>
</dbReference>
<dbReference type="RefSeq" id="WP_184834666.1">
    <property type="nucleotide sequence ID" value="NZ_JACHMN010000002.1"/>
</dbReference>
<protein>
    <recommendedName>
        <fullName evidence="3">DUF3396 domain-containing protein</fullName>
    </recommendedName>
</protein>